<feature type="compositionally biased region" description="Polar residues" evidence="2">
    <location>
        <begin position="361"/>
        <end position="371"/>
    </location>
</feature>
<dbReference type="OrthoDB" id="2270193at2759"/>
<dbReference type="InterPro" id="IPR000571">
    <property type="entry name" value="Znf_CCCH"/>
</dbReference>
<reference evidence="4" key="1">
    <citation type="journal article" date="2020" name="Stud. Mycol.">
        <title>101 Dothideomycetes genomes: a test case for predicting lifestyles and emergence of pathogens.</title>
        <authorList>
            <person name="Haridas S."/>
            <person name="Albert R."/>
            <person name="Binder M."/>
            <person name="Bloem J."/>
            <person name="Labutti K."/>
            <person name="Salamov A."/>
            <person name="Andreopoulos B."/>
            <person name="Baker S."/>
            <person name="Barry K."/>
            <person name="Bills G."/>
            <person name="Bluhm B."/>
            <person name="Cannon C."/>
            <person name="Castanera R."/>
            <person name="Culley D."/>
            <person name="Daum C."/>
            <person name="Ezra D."/>
            <person name="Gonzalez J."/>
            <person name="Henrissat B."/>
            <person name="Kuo A."/>
            <person name="Liang C."/>
            <person name="Lipzen A."/>
            <person name="Lutzoni F."/>
            <person name="Magnuson J."/>
            <person name="Mondo S."/>
            <person name="Nolan M."/>
            <person name="Ohm R."/>
            <person name="Pangilinan J."/>
            <person name="Park H.-J."/>
            <person name="Ramirez L."/>
            <person name="Alfaro M."/>
            <person name="Sun H."/>
            <person name="Tritt A."/>
            <person name="Yoshinaga Y."/>
            <person name="Zwiers L.-H."/>
            <person name="Turgeon B."/>
            <person name="Goodwin S."/>
            <person name="Spatafora J."/>
            <person name="Crous P."/>
            <person name="Grigoriev I."/>
        </authorList>
    </citation>
    <scope>NUCLEOTIDE SEQUENCE</scope>
    <source>
        <strain evidence="4">CBS 130266</strain>
    </source>
</reference>
<evidence type="ECO:0000259" key="3">
    <source>
        <dbReference type="PROSITE" id="PS50103"/>
    </source>
</evidence>
<dbReference type="AlphaFoldDB" id="A0A9P4NKV1"/>
<organism evidence="4 5">
    <name type="scientific">Tothia fuscella</name>
    <dbReference type="NCBI Taxonomy" id="1048955"/>
    <lineage>
        <taxon>Eukaryota</taxon>
        <taxon>Fungi</taxon>
        <taxon>Dikarya</taxon>
        <taxon>Ascomycota</taxon>
        <taxon>Pezizomycotina</taxon>
        <taxon>Dothideomycetes</taxon>
        <taxon>Pleosporomycetidae</taxon>
        <taxon>Venturiales</taxon>
        <taxon>Cylindrosympodiaceae</taxon>
        <taxon>Tothia</taxon>
    </lineage>
</organism>
<feature type="domain" description="C3H1-type" evidence="3">
    <location>
        <begin position="310"/>
        <end position="337"/>
    </location>
</feature>
<evidence type="ECO:0000256" key="2">
    <source>
        <dbReference type="SAM" id="MobiDB-lite"/>
    </source>
</evidence>
<gene>
    <name evidence="4" type="ORF">EJ08DRAFT_652114</name>
</gene>
<dbReference type="InterPro" id="IPR057654">
    <property type="entry name" value="Znf-CCCH_tandem"/>
</dbReference>
<dbReference type="EMBL" id="MU007070">
    <property type="protein sequence ID" value="KAF2425321.1"/>
    <property type="molecule type" value="Genomic_DNA"/>
</dbReference>
<dbReference type="Pfam" id="PF25543">
    <property type="entry name" value="zf-CCCH_tandem"/>
    <property type="match status" value="1"/>
</dbReference>
<accession>A0A9P4NKV1</accession>
<feature type="zinc finger region" description="C3H1-type" evidence="1">
    <location>
        <begin position="416"/>
        <end position="443"/>
    </location>
</feature>
<feature type="region of interest" description="Disordered" evidence="2">
    <location>
        <begin position="342"/>
        <end position="378"/>
    </location>
</feature>
<feature type="domain" description="C3H1-type" evidence="3">
    <location>
        <begin position="416"/>
        <end position="443"/>
    </location>
</feature>
<keyword evidence="1" id="KW-0479">Metal-binding</keyword>
<comment type="caution">
    <text evidence="4">The sequence shown here is derived from an EMBL/GenBank/DDBJ whole genome shotgun (WGS) entry which is preliminary data.</text>
</comment>
<evidence type="ECO:0000313" key="5">
    <source>
        <dbReference type="Proteomes" id="UP000800235"/>
    </source>
</evidence>
<dbReference type="Pfam" id="PF25540">
    <property type="entry name" value="DUF7923"/>
    <property type="match status" value="1"/>
</dbReference>
<evidence type="ECO:0000313" key="4">
    <source>
        <dbReference type="EMBL" id="KAF2425321.1"/>
    </source>
</evidence>
<proteinExistence type="predicted"/>
<dbReference type="Pfam" id="PF25542">
    <property type="entry name" value="zf-CCCH_12"/>
    <property type="match status" value="1"/>
</dbReference>
<dbReference type="SMART" id="SM00356">
    <property type="entry name" value="ZnF_C3H1"/>
    <property type="match status" value="2"/>
</dbReference>
<keyword evidence="5" id="KW-1185">Reference proteome</keyword>
<dbReference type="PROSITE" id="PS50103">
    <property type="entry name" value="ZF_C3H1"/>
    <property type="match status" value="2"/>
</dbReference>
<dbReference type="Proteomes" id="UP000800235">
    <property type="component" value="Unassembled WGS sequence"/>
</dbReference>
<feature type="zinc finger region" description="C3H1-type" evidence="1">
    <location>
        <begin position="310"/>
        <end position="337"/>
    </location>
</feature>
<keyword evidence="1" id="KW-0862">Zinc</keyword>
<keyword evidence="1" id="KW-0863">Zinc-finger</keyword>
<dbReference type="InterPro" id="IPR057683">
    <property type="entry name" value="DUF7923"/>
</dbReference>
<sequence length="527" mass="58571">MSSSPPSQSSFLSYQQPWGLPSPVVAMLTQAELDDLEGQIRLLKDRFRSSTLQTLAHGYENLLLDYRRIKVELEDAREYNARHESLAIKYREHAVAGKVPSDNSFVLVLVDGDHYLFNQDLLEKGIEEVEEAALLLRLQVQNCLDRIDRSAATRCRIVVRIYINLIQTSKALFHAGEVGCQPRALASLTAAFTASQPLMEIIDVGDKEGGTATKIEDNFALFAGNNQCEHIFFAACHNTSYLRLLQPYRDKGDQITLIRGAFFCDEFATLGLEIEEFKSVFRSTPLEVTPASITSTSSDRGSSRDDKNGSSTRPVCPFFSVGRCKFGVKCIKLHLSPDGKDVRDGPLPRIPPRYKADSKSRTALKSKTSSGMRKGDIIPLPVPKDGLLPLNRDGMRIDTYIPKPSTADWAAFNERNIHHRLCTKFHLVGWCNSDSCKFSHDPLESDLLNSLRRFARRQVCTKGGACRRVKCYLGHGCNKPGCDGLGCRFTAHLHGEELEVVEWVGAGGGDANKQEVESENGSSDLGW</sequence>
<protein>
    <recommendedName>
        <fullName evidence="3">C3H1-type domain-containing protein</fullName>
    </recommendedName>
</protein>
<dbReference type="PANTHER" id="PTHR37543">
    <property type="entry name" value="CCCH ZINC FINGER DNA BINDING PROTEIN (AFU_ORTHOLOGUE AFUA_5G12760)"/>
    <property type="match status" value="1"/>
</dbReference>
<feature type="region of interest" description="Disordered" evidence="2">
    <location>
        <begin position="291"/>
        <end position="311"/>
    </location>
</feature>
<dbReference type="GO" id="GO:0008270">
    <property type="term" value="F:zinc ion binding"/>
    <property type="evidence" value="ECO:0007669"/>
    <property type="project" value="UniProtKB-KW"/>
</dbReference>
<dbReference type="PANTHER" id="PTHR37543:SF1">
    <property type="entry name" value="CCCH ZINC FINGER DNA BINDING PROTEIN (AFU_ORTHOLOGUE AFUA_5G12760)"/>
    <property type="match status" value="1"/>
</dbReference>
<evidence type="ECO:0000256" key="1">
    <source>
        <dbReference type="PROSITE-ProRule" id="PRU00723"/>
    </source>
</evidence>
<name>A0A9P4NKV1_9PEZI</name>